<protein>
    <recommendedName>
        <fullName evidence="2">Amidohydrolase 3 domain-containing protein</fullName>
    </recommendedName>
</protein>
<feature type="region of interest" description="Disordered" evidence="1">
    <location>
        <begin position="29"/>
        <end position="50"/>
    </location>
</feature>
<dbReference type="Gene3D" id="2.30.40.10">
    <property type="entry name" value="Urease, subunit C, domain 1"/>
    <property type="match status" value="1"/>
</dbReference>
<dbReference type="SUPFAM" id="SSF51556">
    <property type="entry name" value="Metallo-dependent hydrolases"/>
    <property type="match status" value="1"/>
</dbReference>
<evidence type="ECO:0000256" key="1">
    <source>
        <dbReference type="SAM" id="MobiDB-lite"/>
    </source>
</evidence>
<evidence type="ECO:0000259" key="2">
    <source>
        <dbReference type="Pfam" id="PF07969"/>
    </source>
</evidence>
<dbReference type="InterPro" id="IPR006311">
    <property type="entry name" value="TAT_signal"/>
</dbReference>
<accession>A0A381Q944</accession>
<evidence type="ECO:0000313" key="3">
    <source>
        <dbReference type="EMBL" id="SUZ75851.1"/>
    </source>
</evidence>
<dbReference type="Gene3D" id="3.20.20.140">
    <property type="entry name" value="Metal-dependent hydrolases"/>
    <property type="match status" value="1"/>
</dbReference>
<dbReference type="CDD" id="cd01300">
    <property type="entry name" value="YtcJ_like"/>
    <property type="match status" value="1"/>
</dbReference>
<dbReference type="SUPFAM" id="SSF51338">
    <property type="entry name" value="Composite domain of metallo-dependent hydrolases"/>
    <property type="match status" value="1"/>
</dbReference>
<sequence length="573" mass="62710">MEHTRRRFLGSAAAVAAALGIDGFDSSLTAAPPKDLPSERLRRGLGRGTRQQPQIIYTNARVYTIDNRVPRAEAFAIDEDRFLAVGAADDILNLAGPGTQVIDAEGMTIVPGFVDSHSHPSGVNELNGVNVNLRTVEEVKAVLAAKAATTPPGFWVRGYMYDDTKLDRPVTRTDLDEAVPNHLASVGHRGGHTGVYNSMAFEQAGISSSTPDPSDGRFYRENGVFTGKVAEAARNAFNRIGRTEPVTAETRAEAIAYISQQMSAAGLTSVHSAGASRGLFTALETAHARGELRFRMCMFARGGFYRDLVSNGLRTGDGDEWIRIGGVKYAADGSASERTMRMSTPYVGRPDDVGILTMTQEEIHEAVEEAHRARWQIGIHANGDVTIDMVLNAYERMQRLVPRPDPRHRLEHCTLVNPNLLSRIADGGFIPTPFYTYVYYHGGKWGEYGQEKLRWMFAHRSFLDYGIPVPGASDYMPGPYEPMMALQSMVTRTDYAGREWGPNQRVTVDEALKICTLNGAHASFEEGLKGTITEGKLADFVLLGQDPHDVDPSELINVPVVKTVVGGRTMHEG</sequence>
<dbReference type="InterPro" id="IPR032466">
    <property type="entry name" value="Metal_Hydrolase"/>
</dbReference>
<name>A0A381Q944_9ZZZZ</name>
<dbReference type="PANTHER" id="PTHR22642:SF2">
    <property type="entry name" value="PROTEIN LONG AFTER FAR-RED 3"/>
    <property type="match status" value="1"/>
</dbReference>
<dbReference type="PANTHER" id="PTHR22642">
    <property type="entry name" value="IMIDAZOLONEPROPIONASE"/>
    <property type="match status" value="1"/>
</dbReference>
<dbReference type="AlphaFoldDB" id="A0A381Q944"/>
<dbReference type="Pfam" id="PF07969">
    <property type="entry name" value="Amidohydro_3"/>
    <property type="match status" value="1"/>
</dbReference>
<organism evidence="3">
    <name type="scientific">marine metagenome</name>
    <dbReference type="NCBI Taxonomy" id="408172"/>
    <lineage>
        <taxon>unclassified sequences</taxon>
        <taxon>metagenomes</taxon>
        <taxon>ecological metagenomes</taxon>
    </lineage>
</organism>
<dbReference type="Gene3D" id="3.10.310.70">
    <property type="match status" value="1"/>
</dbReference>
<dbReference type="InterPro" id="IPR033932">
    <property type="entry name" value="YtcJ-like"/>
</dbReference>
<dbReference type="PROSITE" id="PS51318">
    <property type="entry name" value="TAT"/>
    <property type="match status" value="1"/>
</dbReference>
<feature type="domain" description="Amidohydrolase 3" evidence="2">
    <location>
        <begin position="100"/>
        <end position="570"/>
    </location>
</feature>
<reference evidence="3" key="1">
    <citation type="submission" date="2018-05" db="EMBL/GenBank/DDBJ databases">
        <authorList>
            <person name="Lanie J.A."/>
            <person name="Ng W.-L."/>
            <person name="Kazmierczak K.M."/>
            <person name="Andrzejewski T.M."/>
            <person name="Davidsen T.M."/>
            <person name="Wayne K.J."/>
            <person name="Tettelin H."/>
            <person name="Glass J.I."/>
            <person name="Rusch D."/>
            <person name="Podicherti R."/>
            <person name="Tsui H.-C.T."/>
            <person name="Winkler M.E."/>
        </authorList>
    </citation>
    <scope>NUCLEOTIDE SEQUENCE</scope>
</reference>
<dbReference type="EMBL" id="UINC01001260">
    <property type="protein sequence ID" value="SUZ75851.1"/>
    <property type="molecule type" value="Genomic_DNA"/>
</dbReference>
<proteinExistence type="predicted"/>
<gene>
    <name evidence="3" type="ORF">METZ01_LOCUS28705</name>
</gene>
<dbReference type="GO" id="GO:0016810">
    <property type="term" value="F:hydrolase activity, acting on carbon-nitrogen (but not peptide) bonds"/>
    <property type="evidence" value="ECO:0007669"/>
    <property type="project" value="InterPro"/>
</dbReference>
<dbReference type="InterPro" id="IPR011059">
    <property type="entry name" value="Metal-dep_hydrolase_composite"/>
</dbReference>
<dbReference type="InterPro" id="IPR013108">
    <property type="entry name" value="Amidohydro_3"/>
</dbReference>